<evidence type="ECO:0000313" key="2">
    <source>
        <dbReference type="Proteomes" id="UP000068167"/>
    </source>
</evidence>
<sequence length="52" mass="5773">MGLELGFIWENENLSVILAGNLAHCQARALVVKGQVTPITQNFMKHLSKHLT</sequence>
<protein>
    <submittedName>
        <fullName evidence="1">Uncharacterized protein</fullName>
    </submittedName>
</protein>
<name>A0A0K1RZN2_9CHRO</name>
<organism evidence="1 2">
    <name type="scientific">Microcystis panniformis FACHB-1757</name>
    <dbReference type="NCBI Taxonomy" id="1638788"/>
    <lineage>
        <taxon>Bacteria</taxon>
        <taxon>Bacillati</taxon>
        <taxon>Cyanobacteriota</taxon>
        <taxon>Cyanophyceae</taxon>
        <taxon>Oscillatoriophycideae</taxon>
        <taxon>Chroococcales</taxon>
        <taxon>Microcystaceae</taxon>
        <taxon>Microcystis</taxon>
    </lineage>
</organism>
<dbReference type="Proteomes" id="UP000068167">
    <property type="component" value="Chromosome"/>
</dbReference>
<gene>
    <name evidence="1" type="ORF">VL20_2106</name>
</gene>
<dbReference type="KEGG" id="mpk:VL20_2106"/>
<dbReference type="PATRIC" id="fig|1638788.3.peg.2118"/>
<evidence type="ECO:0000313" key="1">
    <source>
        <dbReference type="EMBL" id="AKV67223.1"/>
    </source>
</evidence>
<dbReference type="EMBL" id="CP011339">
    <property type="protein sequence ID" value="AKV67223.1"/>
    <property type="molecule type" value="Genomic_DNA"/>
</dbReference>
<reference evidence="1 2" key="1">
    <citation type="journal article" date="2016" name="Stand. Genomic Sci.">
        <title>Complete genome sequence and genomic characterization of Microcystis panniformis FACHB 1757 by third-generation sequencing.</title>
        <authorList>
            <person name="Zhang J.Y."/>
            <person name="Guan R."/>
            <person name="Zhang H.J."/>
            <person name="Li H."/>
            <person name="Xiao P."/>
            <person name="Yu G.L."/>
            <person name="Du L."/>
            <person name="Cao D.M."/>
            <person name="Zhu B.C."/>
            <person name="Li R.H."/>
            <person name="Lu Z.H."/>
        </authorList>
    </citation>
    <scope>NUCLEOTIDE SEQUENCE [LARGE SCALE GENOMIC DNA]</scope>
    <source>
        <strain evidence="1 2">FACHB-1757</strain>
    </source>
</reference>
<keyword evidence="2" id="KW-1185">Reference proteome</keyword>
<accession>A0A0K1RZN2</accession>
<dbReference type="AlphaFoldDB" id="A0A0K1RZN2"/>
<proteinExistence type="predicted"/>